<organism evidence="2 3">
    <name type="scientific">Polypedilum vanderplanki</name>
    <name type="common">Sleeping chironomid midge</name>
    <dbReference type="NCBI Taxonomy" id="319348"/>
    <lineage>
        <taxon>Eukaryota</taxon>
        <taxon>Metazoa</taxon>
        <taxon>Ecdysozoa</taxon>
        <taxon>Arthropoda</taxon>
        <taxon>Hexapoda</taxon>
        <taxon>Insecta</taxon>
        <taxon>Pterygota</taxon>
        <taxon>Neoptera</taxon>
        <taxon>Endopterygota</taxon>
        <taxon>Diptera</taxon>
        <taxon>Nematocera</taxon>
        <taxon>Chironomoidea</taxon>
        <taxon>Chironomidae</taxon>
        <taxon>Chironominae</taxon>
        <taxon>Polypedilum</taxon>
        <taxon>Polypedilum</taxon>
    </lineage>
</organism>
<evidence type="ECO:0000313" key="3">
    <source>
        <dbReference type="Proteomes" id="UP001107558"/>
    </source>
</evidence>
<dbReference type="EMBL" id="JADBJN010000004">
    <property type="protein sequence ID" value="KAG5667566.1"/>
    <property type="molecule type" value="Genomic_DNA"/>
</dbReference>
<feature type="domain" description="F-box" evidence="1">
    <location>
        <begin position="1"/>
        <end position="45"/>
    </location>
</feature>
<dbReference type="CDD" id="cd09917">
    <property type="entry name" value="F-box_SF"/>
    <property type="match status" value="1"/>
</dbReference>
<dbReference type="OrthoDB" id="10596806at2759"/>
<keyword evidence="3" id="KW-1185">Reference proteome</keyword>
<dbReference type="Proteomes" id="UP001107558">
    <property type="component" value="Chromosome 4"/>
</dbReference>
<dbReference type="InterPro" id="IPR032675">
    <property type="entry name" value="LRR_dom_sf"/>
</dbReference>
<dbReference type="InterPro" id="IPR001810">
    <property type="entry name" value="F-box_dom"/>
</dbReference>
<dbReference type="InterPro" id="IPR036047">
    <property type="entry name" value="F-box-like_dom_sf"/>
</dbReference>
<name>A0A9J6BDE2_POLVA</name>
<evidence type="ECO:0000259" key="1">
    <source>
        <dbReference type="PROSITE" id="PS50181"/>
    </source>
</evidence>
<dbReference type="Gene3D" id="1.20.1280.50">
    <property type="match status" value="1"/>
</dbReference>
<dbReference type="Gene3D" id="3.80.10.10">
    <property type="entry name" value="Ribonuclease Inhibitor"/>
    <property type="match status" value="1"/>
</dbReference>
<dbReference type="SMART" id="SM00256">
    <property type="entry name" value="FBOX"/>
    <property type="match status" value="1"/>
</dbReference>
<dbReference type="SUPFAM" id="SSF52047">
    <property type="entry name" value="RNI-like"/>
    <property type="match status" value="1"/>
</dbReference>
<dbReference type="Pfam" id="PF12937">
    <property type="entry name" value="F-box-like"/>
    <property type="match status" value="1"/>
</dbReference>
<gene>
    <name evidence="2" type="ORF">PVAND_015543</name>
</gene>
<proteinExistence type="predicted"/>
<protein>
    <recommendedName>
        <fullName evidence="1">F-box domain-containing protein</fullName>
    </recommendedName>
</protein>
<evidence type="ECO:0000313" key="2">
    <source>
        <dbReference type="EMBL" id="KAG5667566.1"/>
    </source>
</evidence>
<dbReference type="PROSITE" id="PS50181">
    <property type="entry name" value="FBOX"/>
    <property type="match status" value="1"/>
</dbReference>
<comment type="caution">
    <text evidence="2">The sequence shown here is derived from an EMBL/GenBank/DDBJ whole genome shotgun (WGS) entry which is preliminary data.</text>
</comment>
<accession>A0A9J6BDE2</accession>
<reference evidence="2" key="1">
    <citation type="submission" date="2021-03" db="EMBL/GenBank/DDBJ databases">
        <title>Chromosome level genome of the anhydrobiotic midge Polypedilum vanderplanki.</title>
        <authorList>
            <person name="Yoshida Y."/>
            <person name="Kikawada T."/>
            <person name="Gusev O."/>
        </authorList>
    </citation>
    <scope>NUCLEOTIDE SEQUENCE</scope>
    <source>
        <strain evidence="2">NIAS01</strain>
        <tissue evidence="2">Whole body or cell culture</tissue>
    </source>
</reference>
<dbReference type="AlphaFoldDB" id="A0A9J6BDE2"/>
<sequence>MENLPKEVLLIILDYLDNSSLKSCLLVSHQFRNLILNSAILMRKLPLILNESQGINKIEFIKKHGNLVKTIIVKDHLFYLSDLLKFTLNLNKLVLVDKSFQYQVNQQLMKIIDMMNEEVLKSLQIQPLPKIINFSDHLQHLTIIINNEFSTQEIFMKFYNINSLKIFKLFIKSIRQENFLLIKKFISNQKNLQELSISNLPIDDKFFENYHEMKFKLKKLTLGWDFMKATRNLEQKFPNFYKFLNSQQEYLEVMNLGHCGAYDETIEESKHRFMEWMLRAHFKSNLQKNLKLIYDTENFPLNESKKFKNLKKLRYWFCDSFNCSIPNQEKLIELDVLYHENFTTIDGLKNYFRNFVSLEKLFIRCFDDVNDNFLIFIYENRFEFFKIFKKLKGLKISTYGYVIFTFTKLQNDEIKVEISTMNYESCAHRIVGLISYFNAIKTNIVEKEKFEKILDI</sequence>
<dbReference type="SUPFAM" id="SSF81383">
    <property type="entry name" value="F-box domain"/>
    <property type="match status" value="1"/>
</dbReference>